<evidence type="ECO:0000259" key="5">
    <source>
        <dbReference type="Pfam" id="PF17954"/>
    </source>
</evidence>
<evidence type="ECO:0000313" key="7">
    <source>
        <dbReference type="Proteomes" id="UP000256845"/>
    </source>
</evidence>
<comment type="similarity">
    <text evidence="1 3">Belongs to the pirin family.</text>
</comment>
<feature type="binding site" evidence="2">
    <location>
        <position position="59"/>
    </location>
    <ligand>
        <name>Fe cation</name>
        <dbReference type="ChEBI" id="CHEBI:24875"/>
    </ligand>
</feature>
<dbReference type="InterPro" id="IPR011051">
    <property type="entry name" value="RmlC_Cupin_sf"/>
</dbReference>
<dbReference type="InterPro" id="IPR012093">
    <property type="entry name" value="Pirin"/>
</dbReference>
<dbReference type="InterPro" id="IPR014710">
    <property type="entry name" value="RmlC-like_jellyroll"/>
</dbReference>
<dbReference type="OrthoDB" id="9780903at2"/>
<dbReference type="SUPFAM" id="SSF51182">
    <property type="entry name" value="RmlC-like cupins"/>
    <property type="match status" value="1"/>
</dbReference>
<keyword evidence="2" id="KW-0479">Metal-binding</keyword>
<evidence type="ECO:0000256" key="3">
    <source>
        <dbReference type="RuleBase" id="RU003457"/>
    </source>
</evidence>
<protein>
    <recommendedName>
        <fullName evidence="8">Pirin N-terminal domain-containing protein</fullName>
    </recommendedName>
</protein>
<evidence type="ECO:0000259" key="4">
    <source>
        <dbReference type="Pfam" id="PF02678"/>
    </source>
</evidence>
<dbReference type="PANTHER" id="PTHR43212:SF3">
    <property type="entry name" value="QUERCETIN 2,3-DIOXYGENASE"/>
    <property type="match status" value="1"/>
</dbReference>
<keyword evidence="2" id="KW-0408">Iron</keyword>
<feature type="domain" description="Pirin N-terminal" evidence="4">
    <location>
        <begin position="15"/>
        <end position="119"/>
    </location>
</feature>
<dbReference type="GO" id="GO:0046872">
    <property type="term" value="F:metal ion binding"/>
    <property type="evidence" value="ECO:0007669"/>
    <property type="project" value="UniProtKB-KW"/>
</dbReference>
<evidence type="ECO:0008006" key="8">
    <source>
        <dbReference type="Google" id="ProtNLM"/>
    </source>
</evidence>
<keyword evidence="7" id="KW-1185">Reference proteome</keyword>
<sequence length="237" mass="26154">MMHIRNAEDRGSANFGWLNSKHTFSFGNYFDPNFLGFGPLRVINDDRVSPAGGFPTHGHQDMEIVSYVLEGALEHKDTIGNSSIIKPGDVQRMSAGTGIRHSEYNHSKTDLVHFLQIWIIPERGGLEPSYEQIEFTEAEKDGKLRLVGSRDGRDGSVVIHQDVDLYAALLSEGQEVTHKPREGRLTWIHVAKGDGFVNNLPVQAGDGIAFDGADPITLSSDGKGEFLLFDMTGHHSQ</sequence>
<evidence type="ECO:0000256" key="1">
    <source>
        <dbReference type="ARBA" id="ARBA00008416"/>
    </source>
</evidence>
<dbReference type="PANTHER" id="PTHR43212">
    <property type="entry name" value="QUERCETIN 2,3-DIOXYGENASE"/>
    <property type="match status" value="1"/>
</dbReference>
<proteinExistence type="inferred from homology"/>
<dbReference type="InterPro" id="IPR041602">
    <property type="entry name" value="Quercetinase_C"/>
</dbReference>
<evidence type="ECO:0000313" key="6">
    <source>
        <dbReference type="EMBL" id="RED43764.1"/>
    </source>
</evidence>
<dbReference type="CDD" id="cd02910">
    <property type="entry name" value="cupin_Yhhw_N"/>
    <property type="match status" value="1"/>
</dbReference>
<comment type="caution">
    <text evidence="6">The sequence shown here is derived from an EMBL/GenBank/DDBJ whole genome shotgun (WGS) entry which is preliminary data.</text>
</comment>
<dbReference type="Proteomes" id="UP000256845">
    <property type="component" value="Unassembled WGS sequence"/>
</dbReference>
<name>A0A3D9H2P9_9PROT</name>
<accession>A0A3D9H2P9</accession>
<dbReference type="InterPro" id="IPR003829">
    <property type="entry name" value="Pirin_N_dom"/>
</dbReference>
<dbReference type="Pfam" id="PF17954">
    <property type="entry name" value="Pirin_C_2"/>
    <property type="match status" value="1"/>
</dbReference>
<gene>
    <name evidence="6" type="ORF">DFP90_11918</name>
</gene>
<feature type="domain" description="Quercetin 2,3-dioxygenase C-terminal cupin" evidence="5">
    <location>
        <begin position="146"/>
        <end position="231"/>
    </location>
</feature>
<dbReference type="PIRSF" id="PIRSF006232">
    <property type="entry name" value="Pirin"/>
    <property type="match status" value="1"/>
</dbReference>
<evidence type="ECO:0000256" key="2">
    <source>
        <dbReference type="PIRSR" id="PIRSR006232-1"/>
    </source>
</evidence>
<dbReference type="Pfam" id="PF02678">
    <property type="entry name" value="Pirin"/>
    <property type="match status" value="1"/>
</dbReference>
<reference evidence="6 7" key="1">
    <citation type="submission" date="2018-07" db="EMBL/GenBank/DDBJ databases">
        <title>Genomic Encyclopedia of Type Strains, Phase III (KMG-III): the genomes of soil and plant-associated and newly described type strains.</title>
        <authorList>
            <person name="Whitman W."/>
        </authorList>
    </citation>
    <scope>NUCLEOTIDE SEQUENCE [LARGE SCALE GENOMIC DNA]</scope>
    <source>
        <strain evidence="6 7">CECT 8488</strain>
    </source>
</reference>
<dbReference type="RefSeq" id="WP_115939495.1">
    <property type="nucleotide sequence ID" value="NZ_QRDW01000019.1"/>
</dbReference>
<comment type="cofactor">
    <cofactor evidence="2">
        <name>Fe cation</name>
        <dbReference type="ChEBI" id="CHEBI:24875"/>
    </cofactor>
    <text evidence="2">Binds 1 Fe cation per subunit.</text>
</comment>
<organism evidence="6 7">
    <name type="scientific">Aestuariispira insulae</name>
    <dbReference type="NCBI Taxonomy" id="1461337"/>
    <lineage>
        <taxon>Bacteria</taxon>
        <taxon>Pseudomonadati</taxon>
        <taxon>Pseudomonadota</taxon>
        <taxon>Alphaproteobacteria</taxon>
        <taxon>Rhodospirillales</taxon>
        <taxon>Kiloniellaceae</taxon>
        <taxon>Aestuariispira</taxon>
    </lineage>
</organism>
<dbReference type="Gene3D" id="2.60.120.10">
    <property type="entry name" value="Jelly Rolls"/>
    <property type="match status" value="2"/>
</dbReference>
<feature type="binding site" evidence="2">
    <location>
        <position position="101"/>
    </location>
    <ligand>
        <name>Fe cation</name>
        <dbReference type="ChEBI" id="CHEBI:24875"/>
    </ligand>
</feature>
<dbReference type="AlphaFoldDB" id="A0A3D9H2P9"/>
<feature type="binding site" evidence="2">
    <location>
        <position position="103"/>
    </location>
    <ligand>
        <name>Fe cation</name>
        <dbReference type="ChEBI" id="CHEBI:24875"/>
    </ligand>
</feature>
<dbReference type="EMBL" id="QRDW01000019">
    <property type="protein sequence ID" value="RED43764.1"/>
    <property type="molecule type" value="Genomic_DNA"/>
</dbReference>
<feature type="binding site" evidence="2">
    <location>
        <position position="57"/>
    </location>
    <ligand>
        <name>Fe cation</name>
        <dbReference type="ChEBI" id="CHEBI:24875"/>
    </ligand>
</feature>